<accession>A0ABU3Z289</accession>
<evidence type="ECO:0008006" key="3">
    <source>
        <dbReference type="Google" id="ProtNLM"/>
    </source>
</evidence>
<evidence type="ECO:0000313" key="1">
    <source>
        <dbReference type="EMBL" id="MDV4342759.1"/>
    </source>
</evidence>
<evidence type="ECO:0000313" key="2">
    <source>
        <dbReference type="Proteomes" id="UP001273768"/>
    </source>
</evidence>
<keyword evidence="2" id="KW-1185">Reference proteome</keyword>
<sequence length="102" mass="11928">MTAENQKQALKLEIVMDPEFKTTHIDGAIVTLNPNFGQLALTYDQPEFKVRPNGDIYTDRIQKRVILDARLSPEAFRALAYTMMEHVQQYDEWLKQQKSEQK</sequence>
<protein>
    <recommendedName>
        <fullName evidence="3">DUF3467 domain-containing protein</fullName>
    </recommendedName>
</protein>
<proteinExistence type="predicted"/>
<dbReference type="Proteomes" id="UP001273768">
    <property type="component" value="Unassembled WGS sequence"/>
</dbReference>
<reference evidence="1 2" key="1">
    <citation type="submission" date="2020-05" db="EMBL/GenBank/DDBJ databases">
        <title>Isolation and characterization of methanoarchaea from a cold seep at offshore SW Taiwan.</title>
        <authorList>
            <person name="Chen Y.-W."/>
            <person name="Chen S.-C."/>
            <person name="Lai M.-C."/>
        </authorList>
    </citation>
    <scope>NUCLEOTIDE SEQUENCE [LARGE SCALE GENOMIC DNA]</scope>
    <source>
        <strain evidence="1 2">YWC-01</strain>
    </source>
</reference>
<gene>
    <name evidence="1" type="ORF">HL657_06145</name>
</gene>
<dbReference type="RefSeq" id="WP_317295944.1">
    <property type="nucleotide sequence ID" value="NZ_JABFFQ010000003.1"/>
</dbReference>
<dbReference type="EMBL" id="JABFFQ010000003">
    <property type="protein sequence ID" value="MDV4342759.1"/>
    <property type="molecule type" value="Genomic_DNA"/>
</dbReference>
<comment type="caution">
    <text evidence="1">The sequence shown here is derived from an EMBL/GenBank/DDBJ whole genome shotgun (WGS) entry which is preliminary data.</text>
</comment>
<name>A0ABU3Z289_9EURY</name>
<organism evidence="1 2">
    <name type="scientific">Methanoculleus nereidis</name>
    <dbReference type="NCBI Taxonomy" id="2735141"/>
    <lineage>
        <taxon>Archaea</taxon>
        <taxon>Methanobacteriati</taxon>
        <taxon>Methanobacteriota</taxon>
        <taxon>Stenosarchaea group</taxon>
        <taxon>Methanomicrobia</taxon>
        <taxon>Methanomicrobiales</taxon>
        <taxon>Methanomicrobiaceae</taxon>
        <taxon>Methanoculleus</taxon>
    </lineage>
</organism>